<name>A0A0V1GRF2_9BILA</name>
<reference evidence="3 4" key="1">
    <citation type="submission" date="2015-01" db="EMBL/GenBank/DDBJ databases">
        <title>Evolution of Trichinella species and genotypes.</title>
        <authorList>
            <person name="Korhonen P.K."/>
            <person name="Edoardo P."/>
            <person name="Giuseppe L.R."/>
            <person name="Gasser R.B."/>
        </authorList>
    </citation>
    <scope>NUCLEOTIDE SEQUENCE [LARGE SCALE GENOMIC DNA]</scope>
    <source>
        <strain evidence="3">ISS1029</strain>
    </source>
</reference>
<protein>
    <submittedName>
        <fullName evidence="3">Uncharacterized protein</fullName>
    </submittedName>
</protein>
<gene>
    <name evidence="2" type="ORF">T11_13860</name>
    <name evidence="3" type="ORF">T11_6546</name>
</gene>
<accession>A0A0V1GRF2</accession>
<evidence type="ECO:0000313" key="3">
    <source>
        <dbReference type="EMBL" id="KRZ00934.1"/>
    </source>
</evidence>
<proteinExistence type="predicted"/>
<organism evidence="3 4">
    <name type="scientific">Trichinella zimbabwensis</name>
    <dbReference type="NCBI Taxonomy" id="268475"/>
    <lineage>
        <taxon>Eukaryota</taxon>
        <taxon>Metazoa</taxon>
        <taxon>Ecdysozoa</taxon>
        <taxon>Nematoda</taxon>
        <taxon>Enoplea</taxon>
        <taxon>Dorylaimia</taxon>
        <taxon>Trichinellida</taxon>
        <taxon>Trichinellidae</taxon>
        <taxon>Trichinella</taxon>
    </lineage>
</organism>
<keyword evidence="4" id="KW-1185">Reference proteome</keyword>
<evidence type="ECO:0000313" key="2">
    <source>
        <dbReference type="EMBL" id="KRZ00926.1"/>
    </source>
</evidence>
<dbReference type="AlphaFoldDB" id="A0A0V1GRF2"/>
<dbReference type="Proteomes" id="UP000055024">
    <property type="component" value="Unassembled WGS sequence"/>
</dbReference>
<dbReference type="EMBL" id="JYDP01000367">
    <property type="protein sequence ID" value="KRZ00934.1"/>
    <property type="molecule type" value="Genomic_DNA"/>
</dbReference>
<sequence length="85" mass="10004">MKIDRVHPKQNHLGRGTPNNPSKEVEKCCQVCSSIIFLFKLWQFTVLHSQICPTNVYDQIIQDSFQVREINYSKLRVNQNTRENV</sequence>
<feature type="region of interest" description="Disordered" evidence="1">
    <location>
        <begin position="1"/>
        <end position="24"/>
    </location>
</feature>
<evidence type="ECO:0000313" key="4">
    <source>
        <dbReference type="Proteomes" id="UP000055024"/>
    </source>
</evidence>
<dbReference type="EMBL" id="JYDP01000368">
    <property type="protein sequence ID" value="KRZ00926.1"/>
    <property type="molecule type" value="Genomic_DNA"/>
</dbReference>
<comment type="caution">
    <text evidence="3">The sequence shown here is derived from an EMBL/GenBank/DDBJ whole genome shotgun (WGS) entry which is preliminary data.</text>
</comment>
<evidence type="ECO:0000256" key="1">
    <source>
        <dbReference type="SAM" id="MobiDB-lite"/>
    </source>
</evidence>